<gene>
    <name evidence="1" type="ORF">RchiOBHm_Chr6g0283771</name>
</gene>
<comment type="caution">
    <text evidence="1">The sequence shown here is derived from an EMBL/GenBank/DDBJ whole genome shotgun (WGS) entry which is preliminary data.</text>
</comment>
<dbReference type="EMBL" id="PDCK01000044">
    <property type="protein sequence ID" value="PRQ25446.1"/>
    <property type="molecule type" value="Genomic_DNA"/>
</dbReference>
<evidence type="ECO:0000313" key="1">
    <source>
        <dbReference type="EMBL" id="PRQ25446.1"/>
    </source>
</evidence>
<dbReference type="AlphaFoldDB" id="A0A2P6PU77"/>
<proteinExistence type="predicted"/>
<dbReference type="Gramene" id="PRQ25446">
    <property type="protein sequence ID" value="PRQ25446"/>
    <property type="gene ID" value="RchiOBHm_Chr6g0283771"/>
</dbReference>
<name>A0A2P6PU77_ROSCH</name>
<organism evidence="1 2">
    <name type="scientific">Rosa chinensis</name>
    <name type="common">China rose</name>
    <dbReference type="NCBI Taxonomy" id="74649"/>
    <lineage>
        <taxon>Eukaryota</taxon>
        <taxon>Viridiplantae</taxon>
        <taxon>Streptophyta</taxon>
        <taxon>Embryophyta</taxon>
        <taxon>Tracheophyta</taxon>
        <taxon>Spermatophyta</taxon>
        <taxon>Magnoliopsida</taxon>
        <taxon>eudicotyledons</taxon>
        <taxon>Gunneridae</taxon>
        <taxon>Pentapetalae</taxon>
        <taxon>rosids</taxon>
        <taxon>fabids</taxon>
        <taxon>Rosales</taxon>
        <taxon>Rosaceae</taxon>
        <taxon>Rosoideae</taxon>
        <taxon>Rosoideae incertae sedis</taxon>
        <taxon>Rosa</taxon>
    </lineage>
</organism>
<accession>A0A2P6PU77</accession>
<reference evidence="1 2" key="1">
    <citation type="journal article" date="2018" name="Nat. Genet.">
        <title>The Rosa genome provides new insights in the design of modern roses.</title>
        <authorList>
            <person name="Bendahmane M."/>
        </authorList>
    </citation>
    <scope>NUCLEOTIDE SEQUENCE [LARGE SCALE GENOMIC DNA]</scope>
    <source>
        <strain evidence="2">cv. Old Blush</strain>
    </source>
</reference>
<keyword evidence="2" id="KW-1185">Reference proteome</keyword>
<evidence type="ECO:0000313" key="2">
    <source>
        <dbReference type="Proteomes" id="UP000238479"/>
    </source>
</evidence>
<protein>
    <submittedName>
        <fullName evidence="1">Uncharacterized protein</fullName>
    </submittedName>
</protein>
<dbReference type="Proteomes" id="UP000238479">
    <property type="component" value="Chromosome 6"/>
</dbReference>
<sequence length="54" mass="6310">MFAPISHLLLKTQNKLLPFLSQPIQSRKLLGSKARTITILPPWYCRSRIMTMLR</sequence>